<dbReference type="AlphaFoldDB" id="A0A387HBM6"/>
<feature type="region of interest" description="Disordered" evidence="1">
    <location>
        <begin position="17"/>
        <end position="40"/>
    </location>
</feature>
<dbReference type="InterPro" id="IPR010982">
    <property type="entry name" value="Lambda_DNA-bd_dom_sf"/>
</dbReference>
<dbReference type="GO" id="GO:0003677">
    <property type="term" value="F:DNA binding"/>
    <property type="evidence" value="ECO:0007669"/>
    <property type="project" value="InterPro"/>
</dbReference>
<dbReference type="EMBL" id="CP032698">
    <property type="protein sequence ID" value="AYG81246.1"/>
    <property type="molecule type" value="Genomic_DNA"/>
</dbReference>
<dbReference type="Pfam" id="PF17765">
    <property type="entry name" value="MLTR_LBD"/>
    <property type="match status" value="1"/>
</dbReference>
<dbReference type="RefSeq" id="WP_120722036.1">
    <property type="nucleotide sequence ID" value="NZ_CP032698.1"/>
</dbReference>
<protein>
    <recommendedName>
        <fullName evidence="2">HTH cro/C1-type domain-containing protein</fullName>
    </recommendedName>
</protein>
<dbReference type="Gene3D" id="3.30.450.180">
    <property type="match status" value="1"/>
</dbReference>
<evidence type="ECO:0000259" key="2">
    <source>
        <dbReference type="PROSITE" id="PS50943"/>
    </source>
</evidence>
<dbReference type="InterPro" id="IPR001387">
    <property type="entry name" value="Cro/C1-type_HTH"/>
</dbReference>
<dbReference type="SUPFAM" id="SSF47413">
    <property type="entry name" value="lambda repressor-like DNA-binding domains"/>
    <property type="match status" value="1"/>
</dbReference>
<dbReference type="PANTHER" id="PTHR35010">
    <property type="entry name" value="BLL4672 PROTEIN-RELATED"/>
    <property type="match status" value="1"/>
</dbReference>
<keyword evidence="4" id="KW-1185">Reference proteome</keyword>
<dbReference type="PROSITE" id="PS50943">
    <property type="entry name" value="HTH_CROC1"/>
    <property type="match status" value="1"/>
</dbReference>
<evidence type="ECO:0000313" key="4">
    <source>
        <dbReference type="Proteomes" id="UP000271554"/>
    </source>
</evidence>
<proteinExistence type="predicted"/>
<gene>
    <name evidence="3" type="ORF">DWB77_03388</name>
</gene>
<dbReference type="KEGG" id="shun:DWB77_03388"/>
<dbReference type="SMART" id="SM00530">
    <property type="entry name" value="HTH_XRE"/>
    <property type="match status" value="1"/>
</dbReference>
<sequence length="275" mass="30811">MDKPALRSLLRERRALIKPESHGLSRPTRQGRRAPGLSQAQIDQILHRAPDTYGRLESGRYPNPPADLLQDVARLLGMNEQEWIALWRYCLGQDPPFPLNSQSGEEIPGVWQEAVDGIGHMAYVNDRSWNLLAYNDRWSEMFPGGQVPQNTMRWMALDPGARETLTDWEHSWAPLVLPQLRAALAADPTDETLAQIEKEVLADPLAAGIYNRASAYLHLDGDERPLNHGALGPGWVTMCAAQPMAAPGARMIILVFHAGEKRRHTRTPMLRAKVQ</sequence>
<reference evidence="3 4" key="1">
    <citation type="submission" date="2018-10" db="EMBL/GenBank/DDBJ databases">
        <title>Relationship between Morphology and Antimicrobial Activity in Streptomyces.</title>
        <authorList>
            <person name="Kang H.J."/>
            <person name="Kim S.B."/>
        </authorList>
    </citation>
    <scope>NUCLEOTIDE SEQUENCE [LARGE SCALE GENOMIC DNA]</scope>
    <source>
        <strain evidence="3 4">BH38</strain>
    </source>
</reference>
<evidence type="ECO:0000313" key="3">
    <source>
        <dbReference type="EMBL" id="AYG81246.1"/>
    </source>
</evidence>
<evidence type="ECO:0000256" key="1">
    <source>
        <dbReference type="SAM" id="MobiDB-lite"/>
    </source>
</evidence>
<accession>A0A387HBM6</accession>
<dbReference type="OrthoDB" id="4144527at2"/>
<organism evidence="3 4">
    <name type="scientific">Streptomyces hundungensis</name>
    <dbReference type="NCBI Taxonomy" id="1077946"/>
    <lineage>
        <taxon>Bacteria</taxon>
        <taxon>Bacillati</taxon>
        <taxon>Actinomycetota</taxon>
        <taxon>Actinomycetes</taxon>
        <taxon>Kitasatosporales</taxon>
        <taxon>Streptomycetaceae</taxon>
        <taxon>Streptomyces</taxon>
    </lineage>
</organism>
<dbReference type="InterPro" id="IPR041413">
    <property type="entry name" value="MLTR_LBD"/>
</dbReference>
<dbReference type="PANTHER" id="PTHR35010:SF2">
    <property type="entry name" value="BLL4672 PROTEIN"/>
    <property type="match status" value="1"/>
</dbReference>
<feature type="domain" description="HTH cro/C1-type" evidence="2">
    <location>
        <begin position="52"/>
        <end position="83"/>
    </location>
</feature>
<dbReference type="Pfam" id="PF13560">
    <property type="entry name" value="HTH_31"/>
    <property type="match status" value="1"/>
</dbReference>
<name>A0A387HBM6_9ACTN</name>
<dbReference type="Proteomes" id="UP000271554">
    <property type="component" value="Chromosome"/>
</dbReference>
<dbReference type="CDD" id="cd00093">
    <property type="entry name" value="HTH_XRE"/>
    <property type="match status" value="1"/>
</dbReference>